<dbReference type="InterPro" id="IPR036085">
    <property type="entry name" value="PAZ_dom_sf"/>
</dbReference>
<dbReference type="InterPro" id="IPR036389">
    <property type="entry name" value="RNase_III_sf"/>
</dbReference>
<feature type="compositionally biased region" description="Basic and acidic residues" evidence="17">
    <location>
        <begin position="480"/>
        <end position="495"/>
    </location>
</feature>
<evidence type="ECO:0000256" key="9">
    <source>
        <dbReference type="ARBA" id="ARBA00022806"/>
    </source>
</evidence>
<evidence type="ECO:0000256" key="16">
    <source>
        <dbReference type="PROSITE-ProRule" id="PRU00657"/>
    </source>
</evidence>
<reference evidence="23" key="1">
    <citation type="submission" date="2025-08" db="UniProtKB">
        <authorList>
            <consortium name="RefSeq"/>
        </authorList>
    </citation>
    <scope>IDENTIFICATION</scope>
</reference>
<dbReference type="Pfam" id="PF20931">
    <property type="entry name" value="Dicer_platform"/>
    <property type="match status" value="1"/>
</dbReference>
<dbReference type="InParanoid" id="A0A7E5X5P0"/>
<feature type="compositionally biased region" description="Basic and acidic residues" evidence="17">
    <location>
        <begin position="455"/>
        <end position="469"/>
    </location>
</feature>
<evidence type="ECO:0000256" key="15">
    <source>
        <dbReference type="ARBA" id="ARBA00035116"/>
    </source>
</evidence>
<dbReference type="PROSITE" id="PS50821">
    <property type="entry name" value="PAZ"/>
    <property type="match status" value="1"/>
</dbReference>
<dbReference type="GeneID" id="113508936"/>
<keyword evidence="12 16" id="KW-0694">RNA-binding</keyword>
<dbReference type="FunFam" id="2.170.260.10:FF:000002">
    <property type="entry name" value="Putative Endoribonuclease Dicer"/>
    <property type="match status" value="1"/>
</dbReference>
<feature type="compositionally biased region" description="Polar residues" evidence="17">
    <location>
        <begin position="956"/>
        <end position="967"/>
    </location>
</feature>
<dbReference type="GO" id="GO:0070578">
    <property type="term" value="C:RISC-loading complex"/>
    <property type="evidence" value="ECO:0007669"/>
    <property type="project" value="TreeGrafter"/>
</dbReference>
<comment type="cofactor">
    <cofactor evidence="2">
        <name>Mg(2+)</name>
        <dbReference type="ChEBI" id="CHEBI:18420"/>
    </cofactor>
</comment>
<keyword evidence="11" id="KW-0460">Magnesium</keyword>
<dbReference type="PROSITE" id="PS00517">
    <property type="entry name" value="RNASE_3_1"/>
    <property type="match status" value="1"/>
</dbReference>
<evidence type="ECO:0000256" key="17">
    <source>
        <dbReference type="SAM" id="MobiDB-lite"/>
    </source>
</evidence>
<keyword evidence="7" id="KW-0255">Endonuclease</keyword>
<dbReference type="CTD" id="42693"/>
<feature type="compositionally biased region" description="Low complexity" evidence="17">
    <location>
        <begin position="2204"/>
        <end position="2218"/>
    </location>
</feature>
<dbReference type="Proteomes" id="UP000322000">
    <property type="component" value="Chromosome 3"/>
</dbReference>
<evidence type="ECO:0000256" key="11">
    <source>
        <dbReference type="ARBA" id="ARBA00022842"/>
    </source>
</evidence>
<dbReference type="PANTHER" id="PTHR14950">
    <property type="entry name" value="DICER-RELATED"/>
    <property type="match status" value="1"/>
</dbReference>
<dbReference type="GO" id="GO:0003723">
    <property type="term" value="F:RNA binding"/>
    <property type="evidence" value="ECO:0007669"/>
    <property type="project" value="UniProtKB-UniRule"/>
</dbReference>
<feature type="region of interest" description="Disordered" evidence="17">
    <location>
        <begin position="1195"/>
        <end position="1226"/>
    </location>
</feature>
<dbReference type="GO" id="GO:0004525">
    <property type="term" value="F:ribonuclease III activity"/>
    <property type="evidence" value="ECO:0007669"/>
    <property type="project" value="InterPro"/>
</dbReference>
<evidence type="ECO:0000256" key="6">
    <source>
        <dbReference type="ARBA" id="ARBA00022741"/>
    </source>
</evidence>
<feature type="region of interest" description="Disordered" evidence="17">
    <location>
        <begin position="453"/>
        <end position="577"/>
    </location>
</feature>
<dbReference type="Pfam" id="PF00271">
    <property type="entry name" value="Helicase_C"/>
    <property type="match status" value="1"/>
</dbReference>
<dbReference type="PANTHER" id="PTHR14950:SF37">
    <property type="entry name" value="ENDORIBONUCLEASE DICER"/>
    <property type="match status" value="1"/>
</dbReference>
<dbReference type="GO" id="GO:0005634">
    <property type="term" value="C:nucleus"/>
    <property type="evidence" value="ECO:0007669"/>
    <property type="project" value="TreeGrafter"/>
</dbReference>
<comment type="similarity">
    <text evidence="15">Belongs to the helicase family. Dicer subfamily.</text>
</comment>
<dbReference type="InterPro" id="IPR000999">
    <property type="entry name" value="RNase_III_dom"/>
</dbReference>
<evidence type="ECO:0000259" key="20">
    <source>
        <dbReference type="PROSITE" id="PS51194"/>
    </source>
</evidence>
<feature type="domain" description="Dicer dsRNA-binding fold" evidence="21">
    <location>
        <begin position="1043"/>
        <end position="1144"/>
    </location>
</feature>
<evidence type="ECO:0000256" key="5">
    <source>
        <dbReference type="ARBA" id="ARBA00022737"/>
    </source>
</evidence>
<organism evidence="22 23">
    <name type="scientific">Trichoplusia ni</name>
    <name type="common">Cabbage looper</name>
    <dbReference type="NCBI Taxonomy" id="7111"/>
    <lineage>
        <taxon>Eukaryota</taxon>
        <taxon>Metazoa</taxon>
        <taxon>Ecdysozoa</taxon>
        <taxon>Arthropoda</taxon>
        <taxon>Hexapoda</taxon>
        <taxon>Insecta</taxon>
        <taxon>Pterygota</taxon>
        <taxon>Neoptera</taxon>
        <taxon>Endopterygota</taxon>
        <taxon>Lepidoptera</taxon>
        <taxon>Glossata</taxon>
        <taxon>Ditrysia</taxon>
        <taxon>Noctuoidea</taxon>
        <taxon>Noctuidae</taxon>
        <taxon>Plusiinae</taxon>
        <taxon>Trichoplusia</taxon>
    </lineage>
</organism>
<feature type="domain" description="Helicase C-terminal" evidence="20">
    <location>
        <begin position="633"/>
        <end position="793"/>
    </location>
</feature>
<evidence type="ECO:0000259" key="21">
    <source>
        <dbReference type="PROSITE" id="PS51327"/>
    </source>
</evidence>
<dbReference type="InterPro" id="IPR003100">
    <property type="entry name" value="PAZ_dom"/>
</dbReference>
<keyword evidence="6" id="KW-0547">Nucleotide-binding</keyword>
<feature type="compositionally biased region" description="Polar residues" evidence="17">
    <location>
        <begin position="557"/>
        <end position="576"/>
    </location>
</feature>
<feature type="domain" description="PAZ" evidence="19">
    <location>
        <begin position="1389"/>
        <end position="1537"/>
    </location>
</feature>
<feature type="domain" description="RNase III" evidence="18">
    <location>
        <begin position="2283"/>
        <end position="2440"/>
    </location>
</feature>
<protein>
    <submittedName>
        <fullName evidence="23">Endoribonuclease Dcr-1-like</fullName>
    </submittedName>
</protein>
<dbReference type="GO" id="GO:0004530">
    <property type="term" value="F:deoxyribonuclease I activity"/>
    <property type="evidence" value="ECO:0007669"/>
    <property type="project" value="TreeGrafter"/>
</dbReference>
<feature type="region of interest" description="Disordered" evidence="17">
    <location>
        <begin position="1608"/>
        <end position="1650"/>
    </location>
</feature>
<dbReference type="SMART" id="SM00358">
    <property type="entry name" value="DSRM"/>
    <property type="match status" value="1"/>
</dbReference>
<dbReference type="FunFam" id="1.10.1520.10:FF:000005">
    <property type="entry name" value="Putative endoribonuclease dicer"/>
    <property type="match status" value="1"/>
</dbReference>
<dbReference type="InterPro" id="IPR038248">
    <property type="entry name" value="Dicer_dimer_sf"/>
</dbReference>
<dbReference type="InterPro" id="IPR048513">
    <property type="entry name" value="Dicer_PBD"/>
</dbReference>
<evidence type="ECO:0000256" key="2">
    <source>
        <dbReference type="ARBA" id="ARBA00001946"/>
    </source>
</evidence>
<dbReference type="GO" id="GO:0005737">
    <property type="term" value="C:cytoplasm"/>
    <property type="evidence" value="ECO:0007669"/>
    <property type="project" value="TreeGrafter"/>
</dbReference>
<dbReference type="Gene3D" id="3.40.50.300">
    <property type="entry name" value="P-loop containing nucleotide triphosphate hydrolases"/>
    <property type="match status" value="2"/>
</dbReference>
<keyword evidence="10" id="KW-0067">ATP-binding</keyword>
<keyword evidence="13" id="KW-0943">RNA-mediated gene silencing</keyword>
<dbReference type="GO" id="GO:0030422">
    <property type="term" value="P:siRNA processing"/>
    <property type="evidence" value="ECO:0007669"/>
    <property type="project" value="InterPro"/>
</dbReference>
<dbReference type="FunCoup" id="A0A7E5X5P0">
    <property type="interactions" value="849"/>
</dbReference>
<evidence type="ECO:0000256" key="1">
    <source>
        <dbReference type="ARBA" id="ARBA00001936"/>
    </source>
</evidence>
<dbReference type="KEGG" id="tnl:113508936"/>
<dbReference type="FunFam" id="1.10.1520.10:FF:000016">
    <property type="entry name" value="Endoribonuclease Dcr-1"/>
    <property type="match status" value="1"/>
</dbReference>
<evidence type="ECO:0000256" key="14">
    <source>
        <dbReference type="ARBA" id="ARBA00023211"/>
    </source>
</evidence>
<dbReference type="SUPFAM" id="SSF69065">
    <property type="entry name" value="RNase III domain-like"/>
    <property type="match status" value="2"/>
</dbReference>
<dbReference type="SMART" id="SM00949">
    <property type="entry name" value="PAZ"/>
    <property type="match status" value="1"/>
</dbReference>
<evidence type="ECO:0000256" key="12">
    <source>
        <dbReference type="ARBA" id="ARBA00022884"/>
    </source>
</evidence>
<feature type="region of interest" description="Disordered" evidence="17">
    <location>
        <begin position="938"/>
        <end position="974"/>
    </location>
</feature>
<keyword evidence="9" id="KW-0347">Helicase</keyword>
<dbReference type="PROSITE" id="PS51327">
    <property type="entry name" value="DICER_DSRBF"/>
    <property type="match status" value="1"/>
</dbReference>
<comment type="cofactor">
    <cofactor evidence="1">
        <name>Mn(2+)</name>
        <dbReference type="ChEBI" id="CHEBI:29035"/>
    </cofactor>
</comment>
<dbReference type="PROSITE" id="PS50142">
    <property type="entry name" value="RNASE_3_2"/>
    <property type="match status" value="2"/>
</dbReference>
<feature type="compositionally biased region" description="Acidic residues" evidence="17">
    <location>
        <begin position="1742"/>
        <end position="1759"/>
    </location>
</feature>
<dbReference type="InterPro" id="IPR044441">
    <property type="entry name" value="DICER_DSRM"/>
</dbReference>
<dbReference type="GO" id="GO:0004386">
    <property type="term" value="F:helicase activity"/>
    <property type="evidence" value="ECO:0007669"/>
    <property type="project" value="UniProtKB-KW"/>
</dbReference>
<dbReference type="GO" id="GO:0006309">
    <property type="term" value="P:apoptotic DNA fragmentation"/>
    <property type="evidence" value="ECO:0007669"/>
    <property type="project" value="TreeGrafter"/>
</dbReference>
<dbReference type="CDD" id="cd15903">
    <property type="entry name" value="Dicer_PBD"/>
    <property type="match status" value="1"/>
</dbReference>
<dbReference type="SUPFAM" id="SSF101690">
    <property type="entry name" value="PAZ domain"/>
    <property type="match status" value="1"/>
</dbReference>
<keyword evidence="4" id="KW-0479">Metal-binding</keyword>
<dbReference type="Gene3D" id="1.10.1520.10">
    <property type="entry name" value="Ribonuclease III domain"/>
    <property type="match status" value="2"/>
</dbReference>
<dbReference type="CDD" id="cd00593">
    <property type="entry name" value="RIBOc"/>
    <property type="match status" value="2"/>
</dbReference>
<evidence type="ECO:0000256" key="7">
    <source>
        <dbReference type="ARBA" id="ARBA00022759"/>
    </source>
</evidence>
<dbReference type="Gene3D" id="3.30.160.380">
    <property type="entry name" value="Dicer dimerisation domain"/>
    <property type="match status" value="1"/>
</dbReference>
<feature type="compositionally biased region" description="Low complexity" evidence="17">
    <location>
        <begin position="518"/>
        <end position="537"/>
    </location>
</feature>
<dbReference type="InterPro" id="IPR048512">
    <property type="entry name" value="Dicer_platform"/>
</dbReference>
<dbReference type="GO" id="GO:0046872">
    <property type="term" value="F:metal ion binding"/>
    <property type="evidence" value="ECO:0007669"/>
    <property type="project" value="UniProtKB-KW"/>
</dbReference>
<dbReference type="PROSITE" id="PS51194">
    <property type="entry name" value="HELICASE_CTER"/>
    <property type="match status" value="1"/>
</dbReference>
<gene>
    <name evidence="23" type="primary">LOC113508936</name>
</gene>
<feature type="region of interest" description="Disordered" evidence="17">
    <location>
        <begin position="2180"/>
        <end position="2218"/>
    </location>
</feature>
<dbReference type="Pfam" id="PF03368">
    <property type="entry name" value="Dicer_dimer"/>
    <property type="match status" value="1"/>
</dbReference>
<evidence type="ECO:0000256" key="10">
    <source>
        <dbReference type="ARBA" id="ARBA00022840"/>
    </source>
</evidence>
<dbReference type="GO" id="GO:0031054">
    <property type="term" value="P:pre-miRNA processing"/>
    <property type="evidence" value="ECO:0007669"/>
    <property type="project" value="InterPro"/>
</dbReference>
<keyword evidence="8" id="KW-0378">Hydrolase</keyword>
<feature type="region of interest" description="Disordered" evidence="17">
    <location>
        <begin position="1719"/>
        <end position="1768"/>
    </location>
</feature>
<dbReference type="SMART" id="SM00490">
    <property type="entry name" value="HELICc"/>
    <property type="match status" value="1"/>
</dbReference>
<evidence type="ECO:0000256" key="4">
    <source>
        <dbReference type="ARBA" id="ARBA00022723"/>
    </source>
</evidence>
<evidence type="ECO:0000256" key="3">
    <source>
        <dbReference type="ARBA" id="ARBA00022722"/>
    </source>
</evidence>
<feature type="compositionally biased region" description="Basic and acidic residues" evidence="17">
    <location>
        <begin position="938"/>
        <end position="953"/>
    </location>
</feature>
<dbReference type="OrthoDB" id="2392202at2759"/>
<feature type="compositionally biased region" description="Polar residues" evidence="17">
    <location>
        <begin position="470"/>
        <end position="479"/>
    </location>
</feature>
<dbReference type="SUPFAM" id="SSF52540">
    <property type="entry name" value="P-loop containing nucleoside triphosphate hydrolases"/>
    <property type="match status" value="1"/>
</dbReference>
<keyword evidence="3" id="KW-0540">Nuclease</keyword>
<evidence type="ECO:0000259" key="18">
    <source>
        <dbReference type="PROSITE" id="PS50142"/>
    </source>
</evidence>
<accession>A0A7E5X5P0</accession>
<proteinExistence type="inferred from homology"/>
<dbReference type="Pfam" id="PF02170">
    <property type="entry name" value="PAZ"/>
    <property type="match status" value="1"/>
</dbReference>
<feature type="compositionally biased region" description="Low complexity" evidence="17">
    <location>
        <begin position="1727"/>
        <end position="1741"/>
    </location>
</feature>
<evidence type="ECO:0000256" key="13">
    <source>
        <dbReference type="ARBA" id="ARBA00023158"/>
    </source>
</evidence>
<evidence type="ECO:0000313" key="23">
    <source>
        <dbReference type="RefSeq" id="XP_026747931.1"/>
    </source>
</evidence>
<keyword evidence="5" id="KW-0677">Repeat</keyword>
<dbReference type="InterPro" id="IPR005034">
    <property type="entry name" value="Dicer_dimerisation"/>
</dbReference>
<dbReference type="InterPro" id="IPR001650">
    <property type="entry name" value="Helicase_C-like"/>
</dbReference>
<feature type="domain" description="RNase III" evidence="18">
    <location>
        <begin position="1998"/>
        <end position="2150"/>
    </location>
</feature>
<sequence>MMEACCSRFTAAEGGARLAAAAATKNILAVEYASFIPVRLLYEKAYQIRGSFSTGRKRSIYITRASRVQVVAFELNILTDLAAVAAQHYDEVEDWTKELETKEVLIGTSSVVKRVLEEGILNIPNINIMIIDSCHLIYKDEDLQYIMKQYKSCPQDHQPLILALTYPLFTTKKQGKEDDDMGRYENLDDFSMYEKLEWKIEELESELCCQMDLAEDIDGGKRMSASATKPRELVIEYGSRPSDDELPPLYKALEQFMRDCVHEAMEFINDHRHDPTEIYGEELYEEFMNIPDPTIDPKQIFKQFIYVLDQLGPYAADKAAFTLLMKLEKLKIKIPYERHFLLLCLCTTVFIKIRCYSDYLFSQYEDEWEKIKTFSSKKVLRLAEILEKFQPPEIKDIKLRKDSTNIPDTRDTASKTKKMLNDIEECDFNSLGNKIEDKVNALVCNLKEIYDYPSEDIKPDTPNENDSQKTEINTDIQSKLNERDTQNENTLKMKPDTPMTDSSKSDTKISTEDDENIETITTYGDTTSDTGISGCDSGLNKPDTSMNRPDTRINKPDSANNRPDSILNSQDSSNSPDIVGNVKGNELIPARGLLGFTRRTGHRLRGRTRLQRNNAARVLQMQQNPDALCGIVYMKEALIAKIMFMVIVDMSRCNPRLSYLCAQYCATETPADPGSEPRECQRQGKKQEEVLKKFRMHECNLLLATSALEEGIDLPRCNLVLRWDVPASYRSYGLCRGRARASRATAALLCSDNSESTAVLLQHVAIYKELDQIISRKCGCGIQDEPPQSEEEHADTFTGFIKPYTPNDVTQKDKVEKKGKGSIAERIEEAFKVKDRINEVEKDKDISKDTDLDLIKNVAEDKDDYTVKDKDILDLKGKPISNVVKNGYFDEIGSKSTDLNTDDNFITLIDKTADLNINNEIQNSETGEIEVKIEQREQIQENNEKRPESDSKMELPNSNSKVENPDSNNKEPVLPVNEINREEILSKVYCNKCYNVKINGVCLCVNVTLYYTLLAKSNNKIVKSDSKKSVSDDGVASVDLSTAIALINRYCGKLPSDTFTRLAPQWWMEEVQLPLPGSEETRPGYICTLRLPLNCPVKYNIVGHPMPTKVLARRMVALQACRILHKSGELDNQLMPIGKENFKAVELEGTNSVGAYNSESTDMNDPARPGTTKRRQYYYKRTAWAFTDCQPVIDTSDSEIDPPSHDGQPKASPIQEPTPPKITPGKKRNMLYAIVSKLWCALPERYNTRGRRLHAPQHANQAIGILMARHEPDSLQIPSFPVYTRSGEVRVCVEHVPGADVRLSPARGRLIRRFMKFVFAEVLRVRRRGMKLQSEGSTHNNYYIVPTNKTTLPDGTTKIDIDWAFLELIYQHTENKKLTDIEKPVFWQPEEELQNGRRRRKKKMMNPLLEGDESFVFDAEKYKEAVVTPWYRNQDQPQFFLVAEICWNLSPDSSFPSASHQSFRDYYNSKYGVTLTQRDQPLLDVDHTSARLNLLTPRYVNRKGVALPVSSERTRRAKRDRLDQKQILVPELCRVHPFAAPLWFATVALPCVLYRINALLIADEIRRAVAIDVGLGIPKINEKTMPGFQWPALDFGWSLAEVLNADSEKNERKKEEELKREQKEKELREKERLEKEEQERIEQEKKNEEVKEKTINDILQEKLDAEGFEIGTWSNDMASEIPETEFDEMLEPLPPNFTFCTSASGGTSWADPVSKPKFTNQFNPTRDFSMADSDDSYMSSDLDSDDTDLDYDGSDEDTDTTGFSSSKNTNAAMGVRIEYKTAHEAEAVDVERCKKVKPAPAPDDEDDARDRDTHDVLIRQGTAPKQFIDKFHESVSKHKQEIIDKRDLITQEQTIANILPETKDTTDKATKTNINEKNAINLLFPYGNTELKIKNGQIDLESIEKNKRVMLSKIKEKMPKEELKKLNCFSMNDVNIDAKDYVNEKIVNVGFDKREAYEKLCARTEAFVPYYEEGRKGKGFDFDYQPKLEGHPGPSPSVILQALTMSNANDGINLERLETIGDSFLKFAITAYLYCAQPTVHEGKLSHMRSKQVSNLNLYRLGRNKRLGARMIASKFEPHDNWLPPCHKPPPTLHPRLNGDGVDIMQHLETPLDSAGCFIPYNLITQHSIPDKSIADCVEALIGAYLLECGPRGALLFMSWLGIRVLPCHHVELPADHPYVTRQEKKKMAPQKPPPPPTPKRNRSTSSSSDCSSSDECPLQQQEVFPEEDWSWPGRAVGSLQPYKDDRGRWMQPIFGELKAPPSPLLRYIQDPEGELEQMLSGYDALERTLQYRFKDRSLLLQALTHASHHSNRLTDCYQRLEFLGDAILDYLITRHLYEDPRRHSPGALTDLRSALVNNTIFATLAARHGFHKYFRHMSPGLNEVLTKYVKIQEENGHSISEEHYLIQEDEMEQAEDVEVPKALGDLFESVAGAIFLDSGMSLGAVWRSYVSLMGAELEAFSAAAPKSPVRELLEAEPDTATFGKPERLADGRRVRVCVEVFGRGTFKGVGRNYRIAKGTAARCALRHLRGLRR</sequence>
<dbReference type="InterPro" id="IPR014720">
    <property type="entry name" value="dsRBD_dom"/>
</dbReference>
<dbReference type="Pfam" id="PF20932">
    <property type="entry name" value="Dicer_dsRBD"/>
    <property type="match status" value="1"/>
</dbReference>
<name>A0A7E5X5P0_TRINI</name>
<dbReference type="Pfam" id="PF00636">
    <property type="entry name" value="Ribonuclease_3"/>
    <property type="match status" value="2"/>
</dbReference>
<evidence type="ECO:0000259" key="19">
    <source>
        <dbReference type="PROSITE" id="PS50821"/>
    </source>
</evidence>
<dbReference type="RefSeq" id="XP_026747931.1">
    <property type="nucleotide sequence ID" value="XM_026892130.1"/>
</dbReference>
<dbReference type="Gene3D" id="3.30.160.20">
    <property type="match status" value="1"/>
</dbReference>
<evidence type="ECO:0000256" key="8">
    <source>
        <dbReference type="ARBA" id="ARBA00022801"/>
    </source>
</evidence>
<dbReference type="CDD" id="cd10843">
    <property type="entry name" value="DSRM_DICER"/>
    <property type="match status" value="1"/>
</dbReference>
<keyword evidence="22" id="KW-1185">Reference proteome</keyword>
<dbReference type="SMART" id="SM00535">
    <property type="entry name" value="RIBOc"/>
    <property type="match status" value="2"/>
</dbReference>
<keyword evidence="14" id="KW-0464">Manganese</keyword>
<dbReference type="InterPro" id="IPR027417">
    <property type="entry name" value="P-loop_NTPase"/>
</dbReference>
<evidence type="ECO:0000313" key="22">
    <source>
        <dbReference type="Proteomes" id="UP000322000"/>
    </source>
</evidence>
<dbReference type="GO" id="GO:0005524">
    <property type="term" value="F:ATP binding"/>
    <property type="evidence" value="ECO:0007669"/>
    <property type="project" value="UniProtKB-KW"/>
</dbReference>
<dbReference type="Gene3D" id="2.170.260.10">
    <property type="entry name" value="paz domain"/>
    <property type="match status" value="1"/>
</dbReference>